<dbReference type="InterPro" id="IPR011992">
    <property type="entry name" value="EF-hand-dom_pair"/>
</dbReference>
<keyword evidence="1" id="KW-0677">Repeat</keyword>
<dbReference type="InterPro" id="IPR002048">
    <property type="entry name" value="EF_hand_dom"/>
</dbReference>
<dbReference type="InterPro" id="IPR018247">
    <property type="entry name" value="EF_Hand_1_Ca_BS"/>
</dbReference>
<dbReference type="Gene3D" id="1.10.238.10">
    <property type="entry name" value="EF-hand"/>
    <property type="match status" value="1"/>
</dbReference>
<dbReference type="CDD" id="cd00051">
    <property type="entry name" value="EFh"/>
    <property type="match status" value="1"/>
</dbReference>
<dbReference type="Pfam" id="PF13499">
    <property type="entry name" value="EF-hand_7"/>
    <property type="match status" value="1"/>
</dbReference>
<dbReference type="EMBL" id="JAAAIM010001102">
    <property type="protein sequence ID" value="KAG0282231.1"/>
    <property type="molecule type" value="Genomic_DNA"/>
</dbReference>
<keyword evidence="2" id="KW-0106">Calcium</keyword>
<evidence type="ECO:0000313" key="5">
    <source>
        <dbReference type="Proteomes" id="UP001194696"/>
    </source>
</evidence>
<dbReference type="SUPFAM" id="SSF47473">
    <property type="entry name" value="EF-hand"/>
    <property type="match status" value="1"/>
</dbReference>
<accession>A0ABQ7JNJ3</accession>
<dbReference type="PROSITE" id="PS00018">
    <property type="entry name" value="EF_HAND_1"/>
    <property type="match status" value="2"/>
</dbReference>
<evidence type="ECO:0000259" key="3">
    <source>
        <dbReference type="PROSITE" id="PS50222"/>
    </source>
</evidence>
<organism evidence="4 5">
    <name type="scientific">Linnemannia gamsii</name>
    <dbReference type="NCBI Taxonomy" id="64522"/>
    <lineage>
        <taxon>Eukaryota</taxon>
        <taxon>Fungi</taxon>
        <taxon>Fungi incertae sedis</taxon>
        <taxon>Mucoromycota</taxon>
        <taxon>Mortierellomycotina</taxon>
        <taxon>Mortierellomycetes</taxon>
        <taxon>Mortierellales</taxon>
        <taxon>Mortierellaceae</taxon>
        <taxon>Linnemannia</taxon>
    </lineage>
</organism>
<feature type="domain" description="EF-hand" evidence="3">
    <location>
        <begin position="46"/>
        <end position="81"/>
    </location>
</feature>
<comment type="caution">
    <text evidence="4">The sequence shown here is derived from an EMBL/GenBank/DDBJ whole genome shotgun (WGS) entry which is preliminary data.</text>
</comment>
<evidence type="ECO:0000256" key="2">
    <source>
        <dbReference type="ARBA" id="ARBA00022837"/>
    </source>
</evidence>
<protein>
    <submittedName>
        <fullName evidence="4">Calmodulin-like 3</fullName>
    </submittedName>
</protein>
<dbReference type="PANTHER" id="PTHR23048">
    <property type="entry name" value="MYOSIN LIGHT CHAIN 1, 3"/>
    <property type="match status" value="1"/>
</dbReference>
<dbReference type="PROSITE" id="PS50222">
    <property type="entry name" value="EF_HAND_2"/>
    <property type="match status" value="2"/>
</dbReference>
<gene>
    <name evidence="4" type="primary">CALML3_1</name>
    <name evidence="4" type="ORF">BGZ96_000725</name>
</gene>
<keyword evidence="5" id="KW-1185">Reference proteome</keyword>
<dbReference type="PANTHER" id="PTHR23048:SF0">
    <property type="entry name" value="CALMODULIN LIKE 3"/>
    <property type="match status" value="1"/>
</dbReference>
<dbReference type="Proteomes" id="UP001194696">
    <property type="component" value="Unassembled WGS sequence"/>
</dbReference>
<proteinExistence type="predicted"/>
<feature type="domain" description="EF-hand" evidence="3">
    <location>
        <begin position="10"/>
        <end position="45"/>
    </location>
</feature>
<reference evidence="4 5" key="1">
    <citation type="journal article" date="2020" name="Fungal Divers.">
        <title>Resolving the Mortierellaceae phylogeny through synthesis of multi-gene phylogenetics and phylogenomics.</title>
        <authorList>
            <person name="Vandepol N."/>
            <person name="Liber J."/>
            <person name="Desiro A."/>
            <person name="Na H."/>
            <person name="Kennedy M."/>
            <person name="Barry K."/>
            <person name="Grigoriev I.V."/>
            <person name="Miller A.N."/>
            <person name="O'Donnell K."/>
            <person name="Stajich J.E."/>
            <person name="Bonito G."/>
        </authorList>
    </citation>
    <scope>NUCLEOTIDE SEQUENCE [LARGE SCALE GENOMIC DNA]</scope>
    <source>
        <strain evidence="4 5">AD045</strain>
    </source>
</reference>
<dbReference type="SMART" id="SM00054">
    <property type="entry name" value="EFh"/>
    <property type="match status" value="2"/>
</dbReference>
<evidence type="ECO:0000256" key="1">
    <source>
        <dbReference type="ARBA" id="ARBA00022737"/>
    </source>
</evidence>
<dbReference type="InterPro" id="IPR050230">
    <property type="entry name" value="CALM/Myosin/TropC-like"/>
</dbReference>
<sequence length="87" mass="9829">MTANHNFSQAQLVAFKESFDTFDKNGDGAINASELKSLLRIVGEKFNTKHISQTMQEFDANKDNQIDFEEFLVLVNKITKHKGPISP</sequence>
<evidence type="ECO:0000313" key="4">
    <source>
        <dbReference type="EMBL" id="KAG0282231.1"/>
    </source>
</evidence>
<name>A0ABQ7JNJ3_9FUNG</name>